<feature type="domain" description="ABC transmembrane type-1" evidence="8">
    <location>
        <begin position="111"/>
        <end position="320"/>
    </location>
</feature>
<keyword evidence="10" id="KW-1185">Reference proteome</keyword>
<evidence type="ECO:0000256" key="7">
    <source>
        <dbReference type="RuleBase" id="RU363032"/>
    </source>
</evidence>
<name>A0A3E0GYK5_9PSEU</name>
<sequence length="330" mass="35705">MLGYAVRRVSGAVAVLLIMSAVVYVLFFLMPANPAQLVCGIKACTPDRLALISHSLGLDEPLYLQYWHFLVGLFAGRDYSTGPSIVHCAAPCLGYSFQYTEPVLQIIGERLPVSGSLVIGAAILWLSLGIGIGVLSALRRGRWLDHVVNAIVLGGLAVPIFITGLMALMIVCVWLQWMPFPTWVPFDEDPVLWAQNLVLPWIVLALTTMPVYVRMSRAGMLETLAEDHIRTARAYGLPERQVIGRHALRGALSPLITLAALDIAGILTSSVLTETVFGLPGLGQMTVQAVRNVDLPVVVGLVLLIGFVIVVCNTIADLLYAAVDKRVSVQ</sequence>
<evidence type="ECO:0000256" key="5">
    <source>
        <dbReference type="ARBA" id="ARBA00022989"/>
    </source>
</evidence>
<evidence type="ECO:0000259" key="8">
    <source>
        <dbReference type="PROSITE" id="PS50928"/>
    </source>
</evidence>
<dbReference type="RefSeq" id="WP_211353468.1">
    <property type="nucleotide sequence ID" value="NZ_CP144375.1"/>
</dbReference>
<dbReference type="InterPro" id="IPR000515">
    <property type="entry name" value="MetI-like"/>
</dbReference>
<dbReference type="Proteomes" id="UP000256269">
    <property type="component" value="Unassembled WGS sequence"/>
</dbReference>
<dbReference type="InterPro" id="IPR035906">
    <property type="entry name" value="MetI-like_sf"/>
</dbReference>
<dbReference type="AlphaFoldDB" id="A0A3E0GYK5"/>
<organism evidence="9 10">
    <name type="scientific">Kutzneria buriramensis</name>
    <dbReference type="NCBI Taxonomy" id="1045776"/>
    <lineage>
        <taxon>Bacteria</taxon>
        <taxon>Bacillati</taxon>
        <taxon>Actinomycetota</taxon>
        <taxon>Actinomycetes</taxon>
        <taxon>Pseudonocardiales</taxon>
        <taxon>Pseudonocardiaceae</taxon>
        <taxon>Kutzneria</taxon>
    </lineage>
</organism>
<evidence type="ECO:0000256" key="3">
    <source>
        <dbReference type="ARBA" id="ARBA00022475"/>
    </source>
</evidence>
<feature type="transmembrane region" description="Helical" evidence="7">
    <location>
        <begin position="197"/>
        <end position="213"/>
    </location>
</feature>
<dbReference type="CDD" id="cd06261">
    <property type="entry name" value="TM_PBP2"/>
    <property type="match status" value="1"/>
</dbReference>
<keyword evidence="5 7" id="KW-1133">Transmembrane helix</keyword>
<keyword evidence="4 7" id="KW-0812">Transmembrane</keyword>
<reference evidence="9 10" key="1">
    <citation type="submission" date="2018-08" db="EMBL/GenBank/DDBJ databases">
        <title>Genomic Encyclopedia of Archaeal and Bacterial Type Strains, Phase II (KMG-II): from individual species to whole genera.</title>
        <authorList>
            <person name="Goeker M."/>
        </authorList>
    </citation>
    <scope>NUCLEOTIDE SEQUENCE [LARGE SCALE GENOMIC DNA]</scope>
    <source>
        <strain evidence="9 10">DSM 45791</strain>
    </source>
</reference>
<comment type="similarity">
    <text evidence="7">Belongs to the binding-protein-dependent transport system permease family.</text>
</comment>
<evidence type="ECO:0000313" key="9">
    <source>
        <dbReference type="EMBL" id="REH35248.1"/>
    </source>
</evidence>
<feature type="transmembrane region" description="Helical" evidence="7">
    <location>
        <begin position="117"/>
        <end position="138"/>
    </location>
</feature>
<dbReference type="SUPFAM" id="SSF161098">
    <property type="entry name" value="MetI-like"/>
    <property type="match status" value="1"/>
</dbReference>
<dbReference type="GO" id="GO:0055085">
    <property type="term" value="P:transmembrane transport"/>
    <property type="evidence" value="ECO:0007669"/>
    <property type="project" value="InterPro"/>
</dbReference>
<accession>A0A3E0GYK5</accession>
<feature type="transmembrane region" description="Helical" evidence="7">
    <location>
        <begin position="297"/>
        <end position="323"/>
    </location>
</feature>
<evidence type="ECO:0000256" key="2">
    <source>
        <dbReference type="ARBA" id="ARBA00022448"/>
    </source>
</evidence>
<proteinExistence type="inferred from homology"/>
<keyword evidence="6 7" id="KW-0472">Membrane</keyword>
<gene>
    <name evidence="9" type="ORF">BCF44_118108</name>
</gene>
<dbReference type="GO" id="GO:0005886">
    <property type="term" value="C:plasma membrane"/>
    <property type="evidence" value="ECO:0007669"/>
    <property type="project" value="UniProtKB-SubCell"/>
</dbReference>
<dbReference type="Pfam" id="PF00528">
    <property type="entry name" value="BPD_transp_1"/>
    <property type="match status" value="1"/>
</dbReference>
<dbReference type="PROSITE" id="PS50928">
    <property type="entry name" value="ABC_TM1"/>
    <property type="match status" value="1"/>
</dbReference>
<comment type="caution">
    <text evidence="9">The sequence shown here is derived from an EMBL/GenBank/DDBJ whole genome shotgun (WGS) entry which is preliminary data.</text>
</comment>
<keyword evidence="2 7" id="KW-0813">Transport</keyword>
<feature type="transmembrane region" description="Helical" evidence="7">
    <location>
        <begin position="12"/>
        <end position="30"/>
    </location>
</feature>
<evidence type="ECO:0000256" key="4">
    <source>
        <dbReference type="ARBA" id="ARBA00022692"/>
    </source>
</evidence>
<protein>
    <submittedName>
        <fullName evidence="9">Peptide/nickel transport system permease protein</fullName>
    </submittedName>
</protein>
<dbReference type="Pfam" id="PF19300">
    <property type="entry name" value="BPD_transp_1_N"/>
    <property type="match status" value="1"/>
</dbReference>
<evidence type="ECO:0000313" key="10">
    <source>
        <dbReference type="Proteomes" id="UP000256269"/>
    </source>
</evidence>
<dbReference type="PANTHER" id="PTHR43163:SF6">
    <property type="entry name" value="DIPEPTIDE TRANSPORT SYSTEM PERMEASE PROTEIN DPPB-RELATED"/>
    <property type="match status" value="1"/>
</dbReference>
<dbReference type="Gene3D" id="1.10.3720.10">
    <property type="entry name" value="MetI-like"/>
    <property type="match status" value="1"/>
</dbReference>
<feature type="transmembrane region" description="Helical" evidence="7">
    <location>
        <begin position="150"/>
        <end position="177"/>
    </location>
</feature>
<dbReference type="InterPro" id="IPR045621">
    <property type="entry name" value="BPD_transp_1_N"/>
</dbReference>
<evidence type="ECO:0000256" key="6">
    <source>
        <dbReference type="ARBA" id="ARBA00023136"/>
    </source>
</evidence>
<dbReference type="PANTHER" id="PTHR43163">
    <property type="entry name" value="DIPEPTIDE TRANSPORT SYSTEM PERMEASE PROTEIN DPPB-RELATED"/>
    <property type="match status" value="1"/>
</dbReference>
<comment type="subcellular location">
    <subcellularLocation>
        <location evidence="1 7">Cell membrane</location>
        <topology evidence="1 7">Multi-pass membrane protein</topology>
    </subcellularLocation>
</comment>
<evidence type="ECO:0000256" key="1">
    <source>
        <dbReference type="ARBA" id="ARBA00004651"/>
    </source>
</evidence>
<dbReference type="EMBL" id="QUNO01000018">
    <property type="protein sequence ID" value="REH35248.1"/>
    <property type="molecule type" value="Genomic_DNA"/>
</dbReference>
<keyword evidence="3" id="KW-1003">Cell membrane</keyword>
<feature type="transmembrane region" description="Helical" evidence="7">
    <location>
        <begin position="255"/>
        <end position="277"/>
    </location>
</feature>